<dbReference type="PANTHER" id="PTHR43308:SF5">
    <property type="entry name" value="S-LAYER PROTEIN _ PEPTIDOGLYCAN ENDO-BETA-N-ACETYLGLUCOSAMINIDASE"/>
    <property type="match status" value="1"/>
</dbReference>
<accession>A0A0C1Y487</accession>
<feature type="domain" description="SLH" evidence="1">
    <location>
        <begin position="40"/>
        <end position="103"/>
    </location>
</feature>
<sequence length="413" mass="43471">MSNVSRWKSGTALFLALGMGMGTVAPMLTATPVVAQTQVAQVQFSDVPSGHWAREFIVTLAARDIIAGFPDGTFRPEEPVTRAQYAAMLRQAFNQSSVRGATTFVDVPAGYWATEAIREANMMGFLSGYPGNEFRPNLNIPRAQVLVSLANGLNYTATNTNSVQVFRDAAQIPDYAVASIAAATEQRMVVNYPDVQALRPNQTATRADVAAFIYQALVSQNQVAVVNSPYIVGQSLVVNDFTVPAGTVLSVSYAESDTVVVLPEETTDLTLEVAQAVTNSSGEILIPVGSQIVGELRPNGAGTQFVAQELVLPTDDRFPLNATSQIVTTTETISRGASLGETLLGAAIGSGAAAAIAGLTGDQRVETLEVLAGTATGATIARLLGRNQIEVITVNPNEDLSLVLNTALTLPAQ</sequence>
<feature type="domain" description="SLH" evidence="1">
    <location>
        <begin position="163"/>
        <end position="227"/>
    </location>
</feature>
<organism evidence="2">
    <name type="scientific">Lyngbya confervoides BDU141951</name>
    <dbReference type="NCBI Taxonomy" id="1574623"/>
    <lineage>
        <taxon>Bacteria</taxon>
        <taxon>Bacillati</taxon>
        <taxon>Cyanobacteriota</taxon>
        <taxon>Cyanophyceae</taxon>
        <taxon>Oscillatoriophycideae</taxon>
        <taxon>Oscillatoriales</taxon>
        <taxon>Microcoleaceae</taxon>
        <taxon>Lyngbya</taxon>
    </lineage>
</organism>
<proteinExistence type="predicted"/>
<dbReference type="InterPro" id="IPR001119">
    <property type="entry name" value="SLH_dom"/>
</dbReference>
<dbReference type="Pfam" id="PF00395">
    <property type="entry name" value="SLH"/>
    <property type="match status" value="2"/>
</dbReference>
<reference evidence="2" key="3">
    <citation type="submission" date="2020-02" db="EMBL/GenBank/DDBJ databases">
        <authorList>
            <person name="Sarangi A.N."/>
            <person name="Ghosh S."/>
            <person name="Mukherjee M."/>
            <person name="Tripathy S."/>
        </authorList>
    </citation>
    <scope>NUCLEOTIDE SEQUENCE</scope>
    <source>
        <strain evidence="2">BDU141951</strain>
    </source>
</reference>
<comment type="caution">
    <text evidence="2">The sequence shown here is derived from an EMBL/GenBank/DDBJ whole genome shotgun (WGS) entry which is preliminary data.</text>
</comment>
<dbReference type="EMBL" id="JTHE02000003">
    <property type="protein sequence ID" value="NEV68176.1"/>
    <property type="molecule type" value="Genomic_DNA"/>
</dbReference>
<dbReference type="InterPro" id="IPR051465">
    <property type="entry name" value="Cell_Envelope_Struct_Comp"/>
</dbReference>
<gene>
    <name evidence="2" type="ORF">QQ91_013760</name>
</gene>
<evidence type="ECO:0000259" key="1">
    <source>
        <dbReference type="PROSITE" id="PS51272"/>
    </source>
</evidence>
<reference evidence="2" key="2">
    <citation type="journal article" date="2015" name="Genome Announc.">
        <title>Draft Genome Sequence of Filamentous Marine Cyanobacterium Lyngbya confervoides Strain BDU141951.</title>
        <authorList>
            <person name="Chandrababunaidu M.M."/>
            <person name="Sen D."/>
            <person name="Tripathy S."/>
        </authorList>
    </citation>
    <scope>NUCLEOTIDE SEQUENCE</scope>
    <source>
        <strain evidence="2">BDU141951</strain>
    </source>
</reference>
<protein>
    <submittedName>
        <fullName evidence="2">S-layer homology domain-containing protein</fullName>
    </submittedName>
</protein>
<feature type="domain" description="SLH" evidence="1">
    <location>
        <begin position="104"/>
        <end position="162"/>
    </location>
</feature>
<dbReference type="AlphaFoldDB" id="A0A0C1Y487"/>
<dbReference type="PANTHER" id="PTHR43308">
    <property type="entry name" value="OUTER MEMBRANE PROTEIN ALPHA-RELATED"/>
    <property type="match status" value="1"/>
</dbReference>
<reference evidence="2" key="1">
    <citation type="submission" date="2014-11" db="EMBL/GenBank/DDBJ databases">
        <authorList>
            <person name="Malar M.C."/>
            <person name="Sen D."/>
            <person name="Tripathy S."/>
        </authorList>
    </citation>
    <scope>NUCLEOTIDE SEQUENCE</scope>
    <source>
        <strain evidence="2">BDU141951</strain>
    </source>
</reference>
<dbReference type="PROSITE" id="PS51272">
    <property type="entry name" value="SLH"/>
    <property type="match status" value="3"/>
</dbReference>
<name>A0A0C1Y487_9CYAN</name>
<evidence type="ECO:0000313" key="2">
    <source>
        <dbReference type="EMBL" id="NEV68176.1"/>
    </source>
</evidence>